<comment type="caution">
    <text evidence="3">The sequence shown here is derived from an EMBL/GenBank/DDBJ whole genome shotgun (WGS) entry which is preliminary data.</text>
</comment>
<dbReference type="InterPro" id="IPR040609">
    <property type="entry name" value="Rnl2_C"/>
</dbReference>
<dbReference type="InterPro" id="IPR041948">
    <property type="entry name" value="Rnl1/2_C_sf"/>
</dbReference>
<keyword evidence="4" id="KW-1185">Reference proteome</keyword>
<sequence length="354" mass="40973">MKSKFQFKKYSSIENHYRKDHIQEVRESKGFGDVTEWVVTEKVHGANFSFVVNEDKTVVVAKRGSVIQPGDNFYPEAVKHVTEKYKKCALKLFRLVSKLYQGVRQINIYGELFGGRYPLEGCEDIKRKPIFNEVLYTPEYDFYAFDIYVYQDNIETWVTPDVLEKILPEAGFSIYARILFKGTFEQVLEFDTEFGSTLPSFYNHPPLKNKHHHSDPVINIVEGVVIKPISNLWIKSGSRVVIKKKNKKFLEETKPVKVEKVKVNEDQMLLEKTNGVWKDIKNYINMNRLNSVVSKLGDVDRNIISKAFEADVIEDFSKDNDSAWNSVTQEGKSLVSKKIRKSGFELMQLSKTKV</sequence>
<dbReference type="Gene3D" id="3.30.1490.70">
    <property type="match status" value="1"/>
</dbReference>
<accession>A0AAW2YXR9</accession>
<dbReference type="Gene3D" id="3.30.470.30">
    <property type="entry name" value="DNA ligase/mRNA capping enzyme"/>
    <property type="match status" value="1"/>
</dbReference>
<keyword evidence="3" id="KW-0436">Ligase</keyword>
<feature type="domain" description="RNA ligase 2 C-terminal" evidence="2">
    <location>
        <begin position="271"/>
        <end position="341"/>
    </location>
</feature>
<dbReference type="GO" id="GO:0016874">
    <property type="term" value="F:ligase activity"/>
    <property type="evidence" value="ECO:0007669"/>
    <property type="project" value="UniProtKB-KW"/>
</dbReference>
<evidence type="ECO:0000313" key="3">
    <source>
        <dbReference type="EMBL" id="KAL0482291.1"/>
    </source>
</evidence>
<gene>
    <name evidence="3" type="ORF">AKO1_012975</name>
</gene>
<dbReference type="InterPro" id="IPR021122">
    <property type="entry name" value="RNA_ligase_dom_REL/Rnl2"/>
</dbReference>
<dbReference type="Gene3D" id="1.10.10.1810">
    <property type="entry name" value="RNA ligase"/>
    <property type="match status" value="1"/>
</dbReference>
<name>A0AAW2YXR9_9EUKA</name>
<dbReference type="Pfam" id="PF18043">
    <property type="entry name" value="T4_Rnl2_C"/>
    <property type="match status" value="1"/>
</dbReference>
<evidence type="ECO:0000259" key="2">
    <source>
        <dbReference type="Pfam" id="PF18043"/>
    </source>
</evidence>
<reference evidence="3 4" key="1">
    <citation type="submission" date="2024-03" db="EMBL/GenBank/DDBJ databases">
        <title>The Acrasis kona genome and developmental transcriptomes reveal deep origins of eukaryotic multicellular pathways.</title>
        <authorList>
            <person name="Sheikh S."/>
            <person name="Fu C.-J."/>
            <person name="Brown M.W."/>
            <person name="Baldauf S.L."/>
        </authorList>
    </citation>
    <scope>NUCLEOTIDE SEQUENCE [LARGE SCALE GENOMIC DNA]</scope>
    <source>
        <strain evidence="3 4">ATCC MYA-3509</strain>
    </source>
</reference>
<proteinExistence type="predicted"/>
<feature type="domain" description="RNA ligase" evidence="1">
    <location>
        <begin position="36"/>
        <end position="244"/>
    </location>
</feature>
<dbReference type="Pfam" id="PF09414">
    <property type="entry name" value="RNA_ligase"/>
    <property type="match status" value="1"/>
</dbReference>
<organism evidence="3 4">
    <name type="scientific">Acrasis kona</name>
    <dbReference type="NCBI Taxonomy" id="1008807"/>
    <lineage>
        <taxon>Eukaryota</taxon>
        <taxon>Discoba</taxon>
        <taxon>Heterolobosea</taxon>
        <taxon>Tetramitia</taxon>
        <taxon>Eutetramitia</taxon>
        <taxon>Acrasidae</taxon>
        <taxon>Acrasis</taxon>
    </lineage>
</organism>
<dbReference type="Proteomes" id="UP001431209">
    <property type="component" value="Unassembled WGS sequence"/>
</dbReference>
<evidence type="ECO:0000259" key="1">
    <source>
        <dbReference type="Pfam" id="PF09414"/>
    </source>
</evidence>
<dbReference type="SUPFAM" id="SSF56091">
    <property type="entry name" value="DNA ligase/mRNA capping enzyme, catalytic domain"/>
    <property type="match status" value="1"/>
</dbReference>
<protein>
    <submittedName>
        <fullName evidence="3">RNA ligase</fullName>
    </submittedName>
</protein>
<evidence type="ECO:0000313" key="4">
    <source>
        <dbReference type="Proteomes" id="UP001431209"/>
    </source>
</evidence>
<dbReference type="EMBL" id="JAOPGA020000840">
    <property type="protein sequence ID" value="KAL0482291.1"/>
    <property type="molecule type" value="Genomic_DNA"/>
</dbReference>
<dbReference type="AlphaFoldDB" id="A0AAW2YXR9"/>